<name>A0AAV5T8Z3_9BILA</name>
<keyword evidence="1" id="KW-0217">Developmental protein</keyword>
<dbReference type="EMBL" id="BTSX01000004">
    <property type="protein sequence ID" value="GMS92051.1"/>
    <property type="molecule type" value="Genomic_DNA"/>
</dbReference>
<evidence type="ECO:0000256" key="1">
    <source>
        <dbReference type="ARBA" id="ARBA00022473"/>
    </source>
</evidence>
<organism evidence="3 4">
    <name type="scientific">Pristionchus entomophagus</name>
    <dbReference type="NCBI Taxonomy" id="358040"/>
    <lineage>
        <taxon>Eukaryota</taxon>
        <taxon>Metazoa</taxon>
        <taxon>Ecdysozoa</taxon>
        <taxon>Nematoda</taxon>
        <taxon>Chromadorea</taxon>
        <taxon>Rhabditida</taxon>
        <taxon>Rhabditina</taxon>
        <taxon>Diplogasteromorpha</taxon>
        <taxon>Diplogasteroidea</taxon>
        <taxon>Neodiplogasteridae</taxon>
        <taxon>Pristionchus</taxon>
    </lineage>
</organism>
<accession>A0AAV5T8Z3</accession>
<dbReference type="PANTHER" id="PTHR46706:SF12">
    <property type="entry name" value="PROTEIN QUA-1-RELATED"/>
    <property type="match status" value="1"/>
</dbReference>
<evidence type="ECO:0000313" key="3">
    <source>
        <dbReference type="EMBL" id="GMS92051.1"/>
    </source>
</evidence>
<gene>
    <name evidence="3" type="ORF">PENTCL1PPCAC_14226</name>
</gene>
<proteinExistence type="predicted"/>
<evidence type="ECO:0000313" key="4">
    <source>
        <dbReference type="Proteomes" id="UP001432027"/>
    </source>
</evidence>
<dbReference type="InterPro" id="IPR052140">
    <property type="entry name" value="Dev_Signal_Hedgehog-like"/>
</dbReference>
<dbReference type="AlphaFoldDB" id="A0AAV5T8Z3"/>
<evidence type="ECO:0000256" key="2">
    <source>
        <dbReference type="SAM" id="SignalP"/>
    </source>
</evidence>
<sequence length="221" mass="23864">TLRMLRLLTSSLLVALSTGSFCGDSTVPYSIQVRKDGQPVLGCARPMCFGWAPSGKPATNTGSFFRINGHHDGFLRRGPDSIPPYGPDDARFHRPQTSVCDPAYTSAQCAGAANQWVGGIAPVTNVTTFATALQCCTYIGLQQSQDRGRASIHAGQIALGGEVLDEKGNQLGFDYISNIAKTVHMNGTVQYDVSVRRMLCEKFPEPAENEKKDPKKTAKKP</sequence>
<feature type="non-terminal residue" evidence="3">
    <location>
        <position position="1"/>
    </location>
</feature>
<keyword evidence="2" id="KW-0732">Signal</keyword>
<feature type="signal peptide" evidence="2">
    <location>
        <begin position="1"/>
        <end position="19"/>
    </location>
</feature>
<keyword evidence="4" id="KW-1185">Reference proteome</keyword>
<protein>
    <submittedName>
        <fullName evidence="3">Uncharacterized protein</fullName>
    </submittedName>
</protein>
<comment type="caution">
    <text evidence="3">The sequence shown here is derived from an EMBL/GenBank/DDBJ whole genome shotgun (WGS) entry which is preliminary data.</text>
</comment>
<reference evidence="3" key="1">
    <citation type="submission" date="2023-10" db="EMBL/GenBank/DDBJ databases">
        <title>Genome assembly of Pristionchus species.</title>
        <authorList>
            <person name="Yoshida K."/>
            <person name="Sommer R.J."/>
        </authorList>
    </citation>
    <scope>NUCLEOTIDE SEQUENCE</scope>
    <source>
        <strain evidence="3">RS0144</strain>
    </source>
</reference>
<feature type="chain" id="PRO_5043977819" evidence="2">
    <location>
        <begin position="20"/>
        <end position="221"/>
    </location>
</feature>
<dbReference type="Proteomes" id="UP001432027">
    <property type="component" value="Unassembled WGS sequence"/>
</dbReference>
<dbReference type="PANTHER" id="PTHR46706">
    <property type="entry name" value="PROTEIN QUA-1-RELATED"/>
    <property type="match status" value="1"/>
</dbReference>